<proteinExistence type="predicted"/>
<dbReference type="AlphaFoldDB" id="A0A081C6F4"/>
<sequence length="507" mass="59202">MSNTGIADETIASFQADLFSNREEEKQLFFDTVCAKVKRAYLEFTGVAGQGKSELLKWMYHNACEKGYLAAYIDFELAEYHTKELAPILTTIAEQLEQQSSAASFGKFYEALELYQHELRQIYRQTLMEEQTPDRRFLNSLEDTYLSIFNETLSLVLESRKVVFCLDSTEKAYLNILHAFEDHIVTRYTAHPNFILVTAGQEELVWKNHEIRNLVQQYELPCLDLHGVQQQVNALAQKKGLQIADDDLVLNTMLELTQGHPFSAYKLIDLWTDGFQASAVNKSVIETQFARSIRELSQGVIRERILKKFEISQDYPPVTDILWYLSPLRQIEFDTFKFVLATFLPEWFAGKRYIFFQQLMGEFHHSYIFKRWHLGSGFDMDPVVRNILLWDMRINAPATFREVEKTLADQFDAWIAKTHDATQIRNVVERLYHYAAYLHETQQSNVGELVQQELHRYLDAYFYVDTPEARKPLHNQLNRLYNTLAEDKDLVLLTDRAALLECIAMRM</sequence>
<keyword evidence="2" id="KW-1185">Reference proteome</keyword>
<evidence type="ECO:0008006" key="3">
    <source>
        <dbReference type="Google" id="ProtNLM"/>
    </source>
</evidence>
<evidence type="ECO:0000313" key="2">
    <source>
        <dbReference type="Proteomes" id="UP000030661"/>
    </source>
</evidence>
<protein>
    <recommendedName>
        <fullName evidence="3">Orc1-like AAA ATPase domain-containing protein</fullName>
    </recommendedName>
</protein>
<evidence type="ECO:0000313" key="1">
    <source>
        <dbReference type="EMBL" id="GAK60159.1"/>
    </source>
</evidence>
<accession>A0A081C6F4</accession>
<dbReference type="HOGENOM" id="CLU_537113_0_0_0"/>
<dbReference type="EMBL" id="DF820472">
    <property type="protein sequence ID" value="GAK60159.1"/>
    <property type="molecule type" value="Genomic_DNA"/>
</dbReference>
<reference evidence="1" key="1">
    <citation type="journal article" date="2015" name="PeerJ">
        <title>First genomic representation of candidate bacterial phylum KSB3 points to enhanced environmental sensing as a trigger of wastewater bulking.</title>
        <authorList>
            <person name="Sekiguchi Y."/>
            <person name="Ohashi A."/>
            <person name="Parks D.H."/>
            <person name="Yamauchi T."/>
            <person name="Tyson G.W."/>
            <person name="Hugenholtz P."/>
        </authorList>
    </citation>
    <scope>NUCLEOTIDE SEQUENCE [LARGE SCALE GENOMIC DNA]</scope>
</reference>
<dbReference type="SUPFAM" id="SSF52540">
    <property type="entry name" value="P-loop containing nucleoside triphosphate hydrolases"/>
    <property type="match status" value="1"/>
</dbReference>
<dbReference type="STRING" id="1499967.U27_00050"/>
<name>A0A081C6F4_VECG1</name>
<organism evidence="1">
    <name type="scientific">Vecturithrix granuli</name>
    <dbReference type="NCBI Taxonomy" id="1499967"/>
    <lineage>
        <taxon>Bacteria</taxon>
        <taxon>Candidatus Moduliflexota</taxon>
        <taxon>Candidatus Vecturitrichia</taxon>
        <taxon>Candidatus Vecturitrichales</taxon>
        <taxon>Candidatus Vecturitrichaceae</taxon>
        <taxon>Candidatus Vecturithrix</taxon>
    </lineage>
</organism>
<dbReference type="Proteomes" id="UP000030661">
    <property type="component" value="Unassembled WGS sequence"/>
</dbReference>
<dbReference type="InterPro" id="IPR027417">
    <property type="entry name" value="P-loop_NTPase"/>
</dbReference>
<gene>
    <name evidence="1" type="ORF">U27_00050</name>
</gene>